<dbReference type="AlphaFoldDB" id="A0A226E6R2"/>
<feature type="coiled-coil region" evidence="1">
    <location>
        <begin position="103"/>
        <end position="130"/>
    </location>
</feature>
<comment type="caution">
    <text evidence="2">The sequence shown here is derived from an EMBL/GenBank/DDBJ whole genome shotgun (WGS) entry which is preliminary data.</text>
</comment>
<accession>A0A226E6R2</accession>
<reference evidence="2 3" key="1">
    <citation type="submission" date="2015-12" db="EMBL/GenBank/DDBJ databases">
        <title>The genome of Folsomia candida.</title>
        <authorList>
            <person name="Faddeeva A."/>
            <person name="Derks M.F."/>
            <person name="Anvar Y."/>
            <person name="Smit S."/>
            <person name="Van Straalen N."/>
            <person name="Roelofs D."/>
        </authorList>
    </citation>
    <scope>NUCLEOTIDE SEQUENCE [LARGE SCALE GENOMIC DNA]</scope>
    <source>
        <strain evidence="2 3">VU population</strain>
        <tissue evidence="2">Whole body</tissue>
    </source>
</reference>
<evidence type="ECO:0000313" key="3">
    <source>
        <dbReference type="Proteomes" id="UP000198287"/>
    </source>
</evidence>
<organism evidence="2 3">
    <name type="scientific">Folsomia candida</name>
    <name type="common">Springtail</name>
    <dbReference type="NCBI Taxonomy" id="158441"/>
    <lineage>
        <taxon>Eukaryota</taxon>
        <taxon>Metazoa</taxon>
        <taxon>Ecdysozoa</taxon>
        <taxon>Arthropoda</taxon>
        <taxon>Hexapoda</taxon>
        <taxon>Collembola</taxon>
        <taxon>Entomobryomorpha</taxon>
        <taxon>Isotomoidea</taxon>
        <taxon>Isotomidae</taxon>
        <taxon>Proisotominae</taxon>
        <taxon>Folsomia</taxon>
    </lineage>
</organism>
<dbReference type="EMBL" id="LNIX01000006">
    <property type="protein sequence ID" value="OXA52774.1"/>
    <property type="molecule type" value="Genomic_DNA"/>
</dbReference>
<dbReference type="Proteomes" id="UP000198287">
    <property type="component" value="Unassembled WGS sequence"/>
</dbReference>
<gene>
    <name evidence="2" type="ORF">Fcan01_12495</name>
</gene>
<sequence>MGAYIHYDLVVFRKSLDKLDTSLNLFNKMCISKATSTIEKSNNDTIEITMSVGDSVNMILDELATSMRTATIKGKIRTLAEQISLKRTAQRINRKMGASNQLVADLTEHITSDKNEKKRLELELQKIEGDE</sequence>
<keyword evidence="1" id="KW-0175">Coiled coil</keyword>
<keyword evidence="3" id="KW-1185">Reference proteome</keyword>
<proteinExistence type="predicted"/>
<protein>
    <submittedName>
        <fullName evidence="2">Uncharacterized protein</fullName>
    </submittedName>
</protein>
<evidence type="ECO:0000313" key="2">
    <source>
        <dbReference type="EMBL" id="OXA52774.1"/>
    </source>
</evidence>
<name>A0A226E6R2_FOLCA</name>
<evidence type="ECO:0000256" key="1">
    <source>
        <dbReference type="SAM" id="Coils"/>
    </source>
</evidence>